<dbReference type="InterPro" id="IPR032710">
    <property type="entry name" value="NTF2-like_dom_sf"/>
</dbReference>
<keyword evidence="2" id="KW-1185">Reference proteome</keyword>
<proteinExistence type="predicted"/>
<dbReference type="EMBL" id="JBHSDS010000006">
    <property type="protein sequence ID" value="MFC4358467.1"/>
    <property type="molecule type" value="Genomic_DNA"/>
</dbReference>
<organism evidence="1 2">
    <name type="scientific">Halobium salinum</name>
    <dbReference type="NCBI Taxonomy" id="1364940"/>
    <lineage>
        <taxon>Archaea</taxon>
        <taxon>Methanobacteriati</taxon>
        <taxon>Methanobacteriota</taxon>
        <taxon>Stenosarchaea group</taxon>
        <taxon>Halobacteria</taxon>
        <taxon>Halobacteriales</taxon>
        <taxon>Haloferacaceae</taxon>
        <taxon>Halobium</taxon>
    </lineage>
</organism>
<dbReference type="AlphaFoldDB" id="A0ABD5PCS8"/>
<dbReference type="PANTHER" id="PTHR38436">
    <property type="entry name" value="POLYKETIDE CYCLASE SNOAL-LIKE DOMAIN"/>
    <property type="match status" value="1"/>
</dbReference>
<name>A0ABD5PCS8_9EURY</name>
<dbReference type="RefSeq" id="WP_267623797.1">
    <property type="nucleotide sequence ID" value="NZ_JAODIW010000008.1"/>
</dbReference>
<dbReference type="InterPro" id="IPR009959">
    <property type="entry name" value="Cyclase_SnoaL-like"/>
</dbReference>
<evidence type="ECO:0000313" key="1">
    <source>
        <dbReference type="EMBL" id="MFC4358467.1"/>
    </source>
</evidence>
<gene>
    <name evidence="1" type="ORF">ACFO0N_11005</name>
</gene>
<protein>
    <submittedName>
        <fullName evidence="1">Ester cyclase</fullName>
    </submittedName>
</protein>
<dbReference type="PANTHER" id="PTHR38436:SF1">
    <property type="entry name" value="ESTER CYCLASE"/>
    <property type="match status" value="1"/>
</dbReference>
<accession>A0ABD5PCS8</accession>
<sequence>MSTGTRTEQTRAVVQREIDEVWSGERIDAIDDLYAEDVVVGTHRTGDDAPLVGREATKELHREWDAAFPDAVTLVNEMLVDGDTAMVWWTFRGTHEATFRGIEPTGRTVETDGFSFRRIEGGRVAEMKDFTTMASLFEQLGVEMPA</sequence>
<dbReference type="Pfam" id="PF07366">
    <property type="entry name" value="SnoaL"/>
    <property type="match status" value="1"/>
</dbReference>
<dbReference type="Proteomes" id="UP001595921">
    <property type="component" value="Unassembled WGS sequence"/>
</dbReference>
<evidence type="ECO:0000313" key="2">
    <source>
        <dbReference type="Proteomes" id="UP001595921"/>
    </source>
</evidence>
<comment type="caution">
    <text evidence="1">The sequence shown here is derived from an EMBL/GenBank/DDBJ whole genome shotgun (WGS) entry which is preliminary data.</text>
</comment>
<reference evidence="1 2" key="1">
    <citation type="journal article" date="2019" name="Int. J. Syst. Evol. Microbiol.">
        <title>The Global Catalogue of Microorganisms (GCM) 10K type strain sequencing project: providing services to taxonomists for standard genome sequencing and annotation.</title>
        <authorList>
            <consortium name="The Broad Institute Genomics Platform"/>
            <consortium name="The Broad Institute Genome Sequencing Center for Infectious Disease"/>
            <person name="Wu L."/>
            <person name="Ma J."/>
        </authorList>
    </citation>
    <scope>NUCLEOTIDE SEQUENCE [LARGE SCALE GENOMIC DNA]</scope>
    <source>
        <strain evidence="1 2">CGMCC 1.12553</strain>
    </source>
</reference>
<dbReference type="Gene3D" id="3.10.450.50">
    <property type="match status" value="1"/>
</dbReference>
<dbReference type="SUPFAM" id="SSF54427">
    <property type="entry name" value="NTF2-like"/>
    <property type="match status" value="1"/>
</dbReference>